<name>A0A6N1NN14_9VIRU</name>
<organism evidence="2">
    <name type="scientific">Tupanvirus soda lake</name>
    <dbReference type="NCBI Taxonomy" id="2126985"/>
    <lineage>
        <taxon>Viruses</taxon>
        <taxon>Varidnaviria</taxon>
        <taxon>Bamfordvirae</taxon>
        <taxon>Nucleocytoviricota</taxon>
        <taxon>Megaviricetes</taxon>
        <taxon>Imitervirales</taxon>
        <taxon>Mimiviridae</taxon>
        <taxon>Megamimivirinae</taxon>
        <taxon>Tupanvirus</taxon>
        <taxon>Tupanvirus salinum</taxon>
    </lineage>
</organism>
<sequence length="603" mass="71043">MSDSQMNTTNTSPDVSKIEYDKKVRELRTTKRDLATIVKENQKLQSELRVKTETINSLINQNFTELKSLQEKHDKIVNSLTTSYENNIKNLNENYKVFKHSLQSRVKDNINTHYKLNNERISMLISHNKQLSEKIEETQKEILLKEEKIKQLSDRHDVISNLYNDVKLNYNSLEHAKNLLEEQLKETKSLYENQTDTKIEYEKTINGLTLMKEKLENELHAAKQELKRNDEITKKMTSELDQSKISYQDIHHKHILLLNDNVSKQNSIDEKTLEILSLNSKLSEVEKKNALLESNRKELSIKITEMIHQIDNLQLEILSAQKIIHQLKTEKDVLLDEKLHYVKEADQYKQKMIEIESSMLDKIKQVQDFASKDKEKNTNDYENKLKELKDKHEKQIMALRNDLNGVISDREKQIDGLTSHLKSYTDNQHVLLNEMEKMKLTNEKLRMEHSGVDQKTNELHVSYKKELDELRASHKKEKDMLVESYNENIKKSQELNDALQNRLNQTIEALGLSKTAISNLKETNQNLERQIQSRESEDSSFQEKYNQLKSENLSLREKLERSIDLNNTFSNKEKQYEMQIKQLQNKYNQLVTLTKKNMNNISQ</sequence>
<feature type="coiled-coil region" evidence="1">
    <location>
        <begin position="268"/>
        <end position="330"/>
    </location>
</feature>
<dbReference type="RefSeq" id="YP_010782010.1">
    <property type="nucleotide sequence ID" value="NC_075039.1"/>
</dbReference>
<dbReference type="GeneID" id="80518774"/>
<reference evidence="2" key="1">
    <citation type="submission" date="2017-01" db="EMBL/GenBank/DDBJ databases">
        <authorList>
            <person name="Assis F.L."/>
            <person name="Abrahao J.S."/>
            <person name="Silva L."/>
            <person name="Khalil J.B."/>
            <person name="Rodrigues R."/>
            <person name="Silva L.S."/>
            <person name="Arantes T."/>
            <person name="Boratto P."/>
            <person name="Andrade M."/>
            <person name="Kroon E.G."/>
            <person name="Ribeiro B."/>
            <person name="Bergier I."/>
            <person name="Seligmann H."/>
            <person name="Ghigo E."/>
            <person name="Colson P."/>
            <person name="Levasseur A."/>
            <person name="Raoult D."/>
            <person name="Scola B.L."/>
        </authorList>
    </citation>
    <scope>NUCLEOTIDE SEQUENCE</scope>
    <source>
        <strain evidence="2">Soda lake</strain>
    </source>
</reference>
<feature type="coiled-coil region" evidence="1">
    <location>
        <begin position="371"/>
        <end position="402"/>
    </location>
</feature>
<dbReference type="KEGG" id="vg:80518774"/>
<feature type="coiled-coil region" evidence="1">
    <location>
        <begin position="482"/>
        <end position="593"/>
    </location>
</feature>
<evidence type="ECO:0000313" key="2">
    <source>
        <dbReference type="EMBL" id="QKU35350.1"/>
    </source>
</evidence>
<feature type="coiled-coil region" evidence="1">
    <location>
        <begin position="27"/>
        <end position="61"/>
    </location>
</feature>
<keyword evidence="1" id="KW-0175">Coiled coil</keyword>
<protein>
    <submittedName>
        <fullName evidence="2">Putative orfan</fullName>
    </submittedName>
</protein>
<feature type="coiled-coil region" evidence="1">
    <location>
        <begin position="121"/>
        <end position="232"/>
    </location>
</feature>
<dbReference type="EMBL" id="KY523104">
    <property type="protein sequence ID" value="QKU35350.1"/>
    <property type="molecule type" value="Genomic_DNA"/>
</dbReference>
<reference evidence="2" key="2">
    <citation type="journal article" date="2018" name="Nat. Commun.">
        <title>Tailed giant Tupanvirus possesses the most complete translational apparatus of the known virosphere.</title>
        <authorList>
            <person name="Abrahao J."/>
            <person name="Silva L."/>
            <person name="Silva L.S."/>
            <person name="Khalil J.Y.B."/>
            <person name="Rodrigues R."/>
            <person name="Arantes T."/>
            <person name="Assis F."/>
            <person name="Boratto P."/>
            <person name="Andrade M."/>
            <person name="Kroon E.G."/>
            <person name="Ribeiro B."/>
            <person name="Bergier I."/>
            <person name="Seligmann H."/>
            <person name="Ghigo E."/>
            <person name="Colson P."/>
            <person name="Levasseur A."/>
            <person name="Kroemer G."/>
            <person name="Raoult D."/>
            <person name="La Scola B."/>
        </authorList>
    </citation>
    <scope>NUCLEOTIDE SEQUENCE [LARGE SCALE GENOMIC DNA]</scope>
    <source>
        <strain evidence="2">Soda lake</strain>
    </source>
</reference>
<proteinExistence type="predicted"/>
<accession>A0A6N1NN14</accession>
<evidence type="ECO:0000256" key="1">
    <source>
        <dbReference type="SAM" id="Coils"/>
    </source>
</evidence>
<dbReference type="Gene3D" id="1.20.5.340">
    <property type="match status" value="1"/>
</dbReference>